<dbReference type="AlphaFoldDB" id="A0AAW0DS84"/>
<dbReference type="Proteomes" id="UP001362999">
    <property type="component" value="Unassembled WGS sequence"/>
</dbReference>
<sequence length="204" mass="22367">MRFPAGRGGKRTESKREVTSRKERPGGAGEAGGLTRGGDIRGWAGQGRGGWVRRRQECRQNRDMRVMPRDAVGSIYGRHIDSKGGRGDEQVPDICVDVISHRRSGRDHHGGVSGRRLLGFESDTVGFDVEGHRVRLPVVGLRDGWETGTRDDRGKKKNTAGTGSRTDEWEAGTDSDAAGAAESRQRKRQDNRVRLRVGVRGRGG</sequence>
<feature type="region of interest" description="Disordered" evidence="1">
    <location>
        <begin position="1"/>
        <end position="48"/>
    </location>
</feature>
<organism evidence="2 3">
    <name type="scientific">Favolaschia claudopus</name>
    <dbReference type="NCBI Taxonomy" id="2862362"/>
    <lineage>
        <taxon>Eukaryota</taxon>
        <taxon>Fungi</taxon>
        <taxon>Dikarya</taxon>
        <taxon>Basidiomycota</taxon>
        <taxon>Agaricomycotina</taxon>
        <taxon>Agaricomycetes</taxon>
        <taxon>Agaricomycetidae</taxon>
        <taxon>Agaricales</taxon>
        <taxon>Marasmiineae</taxon>
        <taxon>Mycenaceae</taxon>
        <taxon>Favolaschia</taxon>
    </lineage>
</organism>
<evidence type="ECO:0000256" key="1">
    <source>
        <dbReference type="SAM" id="MobiDB-lite"/>
    </source>
</evidence>
<feature type="region of interest" description="Disordered" evidence="1">
    <location>
        <begin position="144"/>
        <end position="204"/>
    </location>
</feature>
<feature type="compositionally biased region" description="Basic residues" evidence="1">
    <location>
        <begin position="194"/>
        <end position="204"/>
    </location>
</feature>
<gene>
    <name evidence="2" type="ORF">R3P38DRAFT_3342627</name>
</gene>
<protein>
    <submittedName>
        <fullName evidence="2">Uncharacterized protein</fullName>
    </submittedName>
</protein>
<reference evidence="2 3" key="1">
    <citation type="journal article" date="2024" name="J Genomics">
        <title>Draft genome sequencing and assembly of Favolaschia claudopus CIRM-BRFM 2984 isolated from oak limbs.</title>
        <authorList>
            <person name="Navarro D."/>
            <person name="Drula E."/>
            <person name="Chaduli D."/>
            <person name="Cazenave R."/>
            <person name="Ahrendt S."/>
            <person name="Wang J."/>
            <person name="Lipzen A."/>
            <person name="Daum C."/>
            <person name="Barry K."/>
            <person name="Grigoriev I.V."/>
            <person name="Favel A."/>
            <person name="Rosso M.N."/>
            <person name="Martin F."/>
        </authorList>
    </citation>
    <scope>NUCLEOTIDE SEQUENCE [LARGE SCALE GENOMIC DNA]</scope>
    <source>
        <strain evidence="2 3">CIRM-BRFM 2984</strain>
    </source>
</reference>
<proteinExistence type="predicted"/>
<feature type="compositionally biased region" description="Basic and acidic residues" evidence="1">
    <location>
        <begin position="10"/>
        <end position="25"/>
    </location>
</feature>
<dbReference type="EMBL" id="JAWWNJ010000005">
    <property type="protein sequence ID" value="KAK7055559.1"/>
    <property type="molecule type" value="Genomic_DNA"/>
</dbReference>
<feature type="compositionally biased region" description="Basic and acidic residues" evidence="1">
    <location>
        <begin position="144"/>
        <end position="154"/>
    </location>
</feature>
<keyword evidence="3" id="KW-1185">Reference proteome</keyword>
<name>A0AAW0DS84_9AGAR</name>
<accession>A0AAW0DS84</accession>
<evidence type="ECO:0000313" key="2">
    <source>
        <dbReference type="EMBL" id="KAK7055559.1"/>
    </source>
</evidence>
<feature type="compositionally biased region" description="Gly residues" evidence="1">
    <location>
        <begin position="26"/>
        <end position="36"/>
    </location>
</feature>
<evidence type="ECO:0000313" key="3">
    <source>
        <dbReference type="Proteomes" id="UP001362999"/>
    </source>
</evidence>
<comment type="caution">
    <text evidence="2">The sequence shown here is derived from an EMBL/GenBank/DDBJ whole genome shotgun (WGS) entry which is preliminary data.</text>
</comment>